<dbReference type="EMBL" id="JAEPRC010000454">
    <property type="protein sequence ID" value="KAG2196935.1"/>
    <property type="molecule type" value="Genomic_DNA"/>
</dbReference>
<dbReference type="GO" id="GO:0005634">
    <property type="term" value="C:nucleus"/>
    <property type="evidence" value="ECO:0007669"/>
    <property type="project" value="UniProtKB-UniRule"/>
</dbReference>
<dbReference type="SMART" id="SM00398">
    <property type="entry name" value="HMG"/>
    <property type="match status" value="2"/>
</dbReference>
<accession>A0A8H7QSE7</accession>
<feature type="compositionally biased region" description="Acidic residues" evidence="3">
    <location>
        <begin position="232"/>
        <end position="244"/>
    </location>
</feature>
<dbReference type="InterPro" id="IPR036910">
    <property type="entry name" value="HMG_box_dom_sf"/>
</dbReference>
<dbReference type="AlphaFoldDB" id="A0A8H7QSE7"/>
<feature type="region of interest" description="Disordered" evidence="3">
    <location>
        <begin position="103"/>
        <end position="125"/>
    </location>
</feature>
<dbReference type="InterPro" id="IPR009071">
    <property type="entry name" value="HMG_box_dom"/>
</dbReference>
<name>A0A8H7QSE7_9FUNG</name>
<comment type="caution">
    <text evidence="5">The sequence shown here is derived from an EMBL/GenBank/DDBJ whole genome shotgun (WGS) entry which is preliminary data.</text>
</comment>
<evidence type="ECO:0000313" key="6">
    <source>
        <dbReference type="Proteomes" id="UP000650833"/>
    </source>
</evidence>
<evidence type="ECO:0000256" key="1">
    <source>
        <dbReference type="ARBA" id="ARBA00023125"/>
    </source>
</evidence>
<keyword evidence="1 2" id="KW-0238">DNA-binding</keyword>
<evidence type="ECO:0000256" key="3">
    <source>
        <dbReference type="SAM" id="MobiDB-lite"/>
    </source>
</evidence>
<evidence type="ECO:0000259" key="4">
    <source>
        <dbReference type="PROSITE" id="PS50118"/>
    </source>
</evidence>
<protein>
    <recommendedName>
        <fullName evidence="4">HMG box domain-containing protein</fullName>
    </recommendedName>
</protein>
<dbReference type="PROSITE" id="PS50118">
    <property type="entry name" value="HMG_BOX_2"/>
    <property type="match status" value="2"/>
</dbReference>
<gene>
    <name evidence="5" type="ORF">INT46_006450</name>
</gene>
<dbReference type="Pfam" id="PF00505">
    <property type="entry name" value="HMG_box"/>
    <property type="match status" value="2"/>
</dbReference>
<dbReference type="SUPFAM" id="SSF47095">
    <property type="entry name" value="HMG-box"/>
    <property type="match status" value="2"/>
</dbReference>
<feature type="domain" description="HMG box" evidence="4">
    <location>
        <begin position="259"/>
        <end position="327"/>
    </location>
</feature>
<proteinExistence type="predicted"/>
<dbReference type="CDD" id="cd01389">
    <property type="entry name" value="HMG-box_ROX1-like"/>
    <property type="match status" value="1"/>
</dbReference>
<keyword evidence="2" id="KW-0539">Nucleus</keyword>
<evidence type="ECO:0000313" key="5">
    <source>
        <dbReference type="EMBL" id="KAG2196935.1"/>
    </source>
</evidence>
<feature type="DNA-binding region" description="HMG box" evidence="2">
    <location>
        <begin position="259"/>
        <end position="327"/>
    </location>
</feature>
<feature type="compositionally biased region" description="Pro residues" evidence="3">
    <location>
        <begin position="173"/>
        <end position="186"/>
    </location>
</feature>
<feature type="region of interest" description="Disordered" evidence="3">
    <location>
        <begin position="394"/>
        <end position="423"/>
    </location>
</feature>
<dbReference type="PANTHER" id="PTHR48112">
    <property type="entry name" value="HIGH MOBILITY GROUP PROTEIN DSP1"/>
    <property type="match status" value="1"/>
</dbReference>
<dbReference type="Proteomes" id="UP000650833">
    <property type="component" value="Unassembled WGS sequence"/>
</dbReference>
<keyword evidence="6" id="KW-1185">Reference proteome</keyword>
<feature type="compositionally biased region" description="Basic residues" evidence="3">
    <location>
        <begin position="410"/>
        <end position="422"/>
    </location>
</feature>
<reference evidence="5" key="1">
    <citation type="submission" date="2020-12" db="EMBL/GenBank/DDBJ databases">
        <title>Metabolic potential, ecology and presence of endohyphal bacteria is reflected in genomic diversity of Mucoromycotina.</title>
        <authorList>
            <person name="Muszewska A."/>
            <person name="Okrasinska A."/>
            <person name="Steczkiewicz K."/>
            <person name="Drgas O."/>
            <person name="Orlowska M."/>
            <person name="Perlinska-Lenart U."/>
            <person name="Aleksandrzak-Piekarczyk T."/>
            <person name="Szatraj K."/>
            <person name="Zielenkiewicz U."/>
            <person name="Pilsyk S."/>
            <person name="Malc E."/>
            <person name="Mieczkowski P."/>
            <person name="Kruszewska J.S."/>
            <person name="Biernat P."/>
            <person name="Pawlowska J."/>
        </authorList>
    </citation>
    <scope>NUCLEOTIDE SEQUENCE</scope>
    <source>
        <strain evidence="5">CBS 226.32</strain>
    </source>
</reference>
<feature type="DNA-binding region" description="HMG box" evidence="2">
    <location>
        <begin position="423"/>
        <end position="491"/>
    </location>
</feature>
<feature type="region of interest" description="Disordered" evidence="3">
    <location>
        <begin position="164"/>
        <end position="186"/>
    </location>
</feature>
<dbReference type="OrthoDB" id="1919336at2759"/>
<dbReference type="Gene3D" id="1.10.30.10">
    <property type="entry name" value="High mobility group box domain"/>
    <property type="match status" value="2"/>
</dbReference>
<feature type="region of interest" description="Disordered" evidence="3">
    <location>
        <begin position="221"/>
        <end position="248"/>
    </location>
</feature>
<sequence>MSEQNLLNYNLFKANNNTFQFDYSIPPTTTTNHEILTNQQRTIPANEYNIYPTSSSYYLPPITTSLSFSSILHKKVLDQSEQQWENDVSQSAIIINEKQVTIPSPVNNSADHHSIGSQSDDQTPTHIVSPEAIREALKEEKEEAMGHSQRRPFSKFTSFHALKQRRYSTDQSPSPPPPLFSAAPSLPPPSFTIPFSPPPSIKANINYDDFDDNYSQIDPEEIEQVENNNKEEEIEEENTPEESDTPCLSNRPIITLEKLKRPPNAYLLFNRDMRRKLLKQSPKMTVAEISKEVGDWWKALPDDEREYYVKEASILKEEHLKKYPDFIYTRRSKAQLAEAKKSSKLGRKLKSETVQNFENRQEPNLIVVNGNSISTTITTDATINTIINKDITTKKRSRKFNTSGGQRDPRGRKKKRHKHPFAPKHPMSAYLYYLASVYPQVSLNFPGSTVGPISKSISKTWHAMSPEERLPWKQKADSDKARYAQEMQVYMAANTNLIPSEEEDVKPKIQVSDESDDELEEVDVDVQTLAAVVNMVNTNPNDGNLMYHQRP</sequence>
<dbReference type="InterPro" id="IPR050342">
    <property type="entry name" value="HMGB"/>
</dbReference>
<dbReference type="GO" id="GO:0003677">
    <property type="term" value="F:DNA binding"/>
    <property type="evidence" value="ECO:0007669"/>
    <property type="project" value="UniProtKB-UniRule"/>
</dbReference>
<evidence type="ECO:0000256" key="2">
    <source>
        <dbReference type="PROSITE-ProRule" id="PRU00267"/>
    </source>
</evidence>
<feature type="domain" description="HMG box" evidence="4">
    <location>
        <begin position="423"/>
        <end position="491"/>
    </location>
</feature>
<organism evidence="5 6">
    <name type="scientific">Mucor plumbeus</name>
    <dbReference type="NCBI Taxonomy" id="97098"/>
    <lineage>
        <taxon>Eukaryota</taxon>
        <taxon>Fungi</taxon>
        <taxon>Fungi incertae sedis</taxon>
        <taxon>Mucoromycota</taxon>
        <taxon>Mucoromycotina</taxon>
        <taxon>Mucoromycetes</taxon>
        <taxon>Mucorales</taxon>
        <taxon>Mucorineae</taxon>
        <taxon>Mucoraceae</taxon>
        <taxon>Mucor</taxon>
    </lineage>
</organism>